<dbReference type="Gene3D" id="2.60.120.10">
    <property type="entry name" value="Jelly Rolls"/>
    <property type="match status" value="1"/>
</dbReference>
<gene>
    <name evidence="12" type="ORF">L3Y34_005697</name>
</gene>
<comment type="similarity">
    <text evidence="2">Belongs to the arrestin family.</text>
</comment>
<dbReference type="Gene3D" id="1.10.287.630">
    <property type="entry name" value="Helix hairpin bin"/>
    <property type="match status" value="1"/>
</dbReference>
<evidence type="ECO:0000256" key="8">
    <source>
        <dbReference type="ARBA" id="ARBA00023286"/>
    </source>
</evidence>
<evidence type="ECO:0000256" key="5">
    <source>
        <dbReference type="ARBA" id="ARBA00022989"/>
    </source>
</evidence>
<dbReference type="InterPro" id="IPR014752">
    <property type="entry name" value="Arrestin-like_C"/>
</dbReference>
<keyword evidence="4 10" id="KW-0812">Transmembrane</keyword>
<evidence type="ECO:0000256" key="3">
    <source>
        <dbReference type="ARBA" id="ARBA00022448"/>
    </source>
</evidence>
<dbReference type="PANTHER" id="PTHR45638:SF15">
    <property type="entry name" value="CYCLIC NUCLEOTIDE-BINDING DOMAIN-CONTAINING PROTEIN"/>
    <property type="match status" value="1"/>
</dbReference>
<dbReference type="InterPro" id="IPR014756">
    <property type="entry name" value="Ig_E-set"/>
</dbReference>
<organism evidence="12 13">
    <name type="scientific">Caenorhabditis briggsae</name>
    <dbReference type="NCBI Taxonomy" id="6238"/>
    <lineage>
        <taxon>Eukaryota</taxon>
        <taxon>Metazoa</taxon>
        <taxon>Ecdysozoa</taxon>
        <taxon>Nematoda</taxon>
        <taxon>Chromadorea</taxon>
        <taxon>Rhabditida</taxon>
        <taxon>Rhabditina</taxon>
        <taxon>Rhabditomorpha</taxon>
        <taxon>Rhabditoidea</taxon>
        <taxon>Rhabditidae</taxon>
        <taxon>Peloderinae</taxon>
        <taxon>Caenorhabditis</taxon>
    </lineage>
</organism>
<sequence length="880" mass="101753">MKVDYFEVTLDKGIDEPYLGGDPIKGIIEMVCSKQVRINGLIVRLTGVAETGWRSRQDDLPYESRHTFMDEQIDLTTTIAEHCTDDFELHEGKHSVEFEGRIPLDVLSSVERENHGSIRYMCTALMAIPEDGDTEVVSEKTFKVFSLLNLDAPYLHDKAHVTEEEEVTGCCGRRKGALIATMQVEQIGVMPGMTSKISLTVENKTKKRKKWMRKKENHECVLLSLCQQLDFVAVNRNDPMMIDRKSITIAVESHGTCKTKAGAGPQTKEIEFSVPPNLPPTSIHANRLVTVSYFFKLDLEHFDLVLPVIVDEKYFENVELESYDVYPTGWTIFKEIFEDTRNRLLYFYVSSNSRYYYLWSLLVSIGVLYNAFAMKLKVANDILCLFPLDFILFYDDSISLLRTVRIIKVIRLIDFVQRTQQRTTFPRLFKIVILAGSCIVLFHWNACVYFLFSIYEGITEESQTEFGFSYYKVFEPVFPNCEAYVDNNCWYNEDIDHTLDLDDVRDSYKMDLVNYWKNKHYRWETGNFSREYSMSVYWSALTITTCGQQPWPSTSSQNSLEICDTLIGVLVFATIIGSVGSVVVQMSQSVNEFRQMMDGIKFYMKYREVNSAIQERALSCFMYLMAHNQLDDEHCILSLLPPRLQANIAANLHMETLQKVQIFKLCESRFMHEVVLLVKQQVFSPNDYLCRKNEKAKEMFIVKKGKLRVIDDDTGKELDELNEGATFGELSIVHVKGNLLGTRRCVSLQSIGYSDIYVLYRDDVTRLLQEFPQEYKTIVMNAREMLHSRGLLETTELGEMCDPDDYEEAEDIVLEDMPVVEQLTRLNGIIEDLDASLNEMIISFSNSCIYYKQKVTCLENTFNQHRNEIRRDFKETNVVI</sequence>
<evidence type="ECO:0000256" key="9">
    <source>
        <dbReference type="ARBA" id="ARBA00023303"/>
    </source>
</evidence>
<dbReference type="GO" id="GO:0005221">
    <property type="term" value="F:intracellularly cyclic nucleotide-activated monoatomic cation channel activity"/>
    <property type="evidence" value="ECO:0007669"/>
    <property type="project" value="InterPro"/>
</dbReference>
<evidence type="ECO:0000259" key="11">
    <source>
        <dbReference type="PROSITE" id="PS50042"/>
    </source>
</evidence>
<dbReference type="InterPro" id="IPR011022">
    <property type="entry name" value="Arrestin_C-like"/>
</dbReference>
<dbReference type="EMBL" id="CP090894">
    <property type="protein sequence ID" value="ULT98039.1"/>
    <property type="molecule type" value="Genomic_DNA"/>
</dbReference>
<dbReference type="SMART" id="SM01017">
    <property type="entry name" value="Arrestin_C"/>
    <property type="match status" value="1"/>
</dbReference>
<accession>A0AAE9IM91</accession>
<feature type="transmembrane region" description="Helical" evidence="10">
    <location>
        <begin position="355"/>
        <end position="372"/>
    </location>
</feature>
<dbReference type="AlphaFoldDB" id="A0AAE9IM91"/>
<name>A0AAE9IM91_CAEBR</name>
<proteinExistence type="inferred from homology"/>
<keyword evidence="7 10" id="KW-0472">Membrane</keyword>
<dbReference type="FunFam" id="1.10.287.630:FF:000001">
    <property type="entry name" value="Cyclic nucleotide-gated channel alpha 3"/>
    <property type="match status" value="1"/>
</dbReference>
<dbReference type="Proteomes" id="UP000827892">
    <property type="component" value="Chromosome IV"/>
</dbReference>
<dbReference type="Pfam" id="PF02752">
    <property type="entry name" value="Arrestin_C"/>
    <property type="match status" value="1"/>
</dbReference>
<evidence type="ECO:0000256" key="7">
    <source>
        <dbReference type="ARBA" id="ARBA00023136"/>
    </source>
</evidence>
<dbReference type="PANTHER" id="PTHR45638">
    <property type="entry name" value="CYCLIC NUCLEOTIDE-GATED CATION CHANNEL SUBUNIT A"/>
    <property type="match status" value="1"/>
</dbReference>
<evidence type="ECO:0000256" key="4">
    <source>
        <dbReference type="ARBA" id="ARBA00022692"/>
    </source>
</evidence>
<dbReference type="PROSITE" id="PS50042">
    <property type="entry name" value="CNMP_BINDING_3"/>
    <property type="match status" value="1"/>
</dbReference>
<comment type="subcellular location">
    <subcellularLocation>
        <location evidence="1">Membrane</location>
        <topology evidence="1">Multi-pass membrane protein</topology>
    </subcellularLocation>
</comment>
<reference evidence="12 13" key="1">
    <citation type="submission" date="2022-05" db="EMBL/GenBank/DDBJ databases">
        <title>Chromosome-level reference genomes for two strains of Caenorhabditis briggsae: an improved platform for comparative genomics.</title>
        <authorList>
            <person name="Stevens L."/>
            <person name="Andersen E.C."/>
        </authorList>
    </citation>
    <scope>NUCLEOTIDE SEQUENCE [LARGE SCALE GENOMIC DNA]</scope>
    <source>
        <strain evidence="12">QX1410_ONT</strain>
        <tissue evidence="12">Whole-organism</tissue>
    </source>
</reference>
<dbReference type="CDD" id="cd00038">
    <property type="entry name" value="CAP_ED"/>
    <property type="match status" value="1"/>
</dbReference>
<keyword evidence="3" id="KW-0813">Transport</keyword>
<dbReference type="InterPro" id="IPR050866">
    <property type="entry name" value="CNG_cation_channel"/>
</dbReference>
<feature type="transmembrane region" description="Helical" evidence="10">
    <location>
        <begin position="428"/>
        <end position="452"/>
    </location>
</feature>
<evidence type="ECO:0000256" key="1">
    <source>
        <dbReference type="ARBA" id="ARBA00004141"/>
    </source>
</evidence>
<evidence type="ECO:0000256" key="6">
    <source>
        <dbReference type="ARBA" id="ARBA00023065"/>
    </source>
</evidence>
<dbReference type="FunFam" id="2.60.120.10:FF:000375">
    <property type="entry name" value="Cyclic Nucleotide Gated channel"/>
    <property type="match status" value="1"/>
</dbReference>
<feature type="domain" description="Cyclic nucleotide-binding" evidence="11">
    <location>
        <begin position="662"/>
        <end position="768"/>
    </location>
</feature>
<evidence type="ECO:0000256" key="10">
    <source>
        <dbReference type="SAM" id="Phobius"/>
    </source>
</evidence>
<keyword evidence="6" id="KW-0406">Ion transport</keyword>
<dbReference type="SUPFAM" id="SSF51206">
    <property type="entry name" value="cAMP-binding domain-like"/>
    <property type="match status" value="1"/>
</dbReference>
<dbReference type="Gene3D" id="2.60.40.640">
    <property type="match status" value="2"/>
</dbReference>
<keyword evidence="8" id="KW-1071">Ligand-gated ion channel</keyword>
<dbReference type="InterPro" id="IPR011021">
    <property type="entry name" value="Arrestin-like_N"/>
</dbReference>
<dbReference type="GO" id="GO:0016020">
    <property type="term" value="C:membrane"/>
    <property type="evidence" value="ECO:0007669"/>
    <property type="project" value="UniProtKB-SubCell"/>
</dbReference>
<evidence type="ECO:0000313" key="12">
    <source>
        <dbReference type="EMBL" id="ULT98039.1"/>
    </source>
</evidence>
<dbReference type="Gene3D" id="1.10.287.70">
    <property type="match status" value="1"/>
</dbReference>
<dbReference type="SMART" id="SM00100">
    <property type="entry name" value="cNMP"/>
    <property type="match status" value="1"/>
</dbReference>
<evidence type="ECO:0000256" key="2">
    <source>
        <dbReference type="ARBA" id="ARBA00005298"/>
    </source>
</evidence>
<dbReference type="InterPro" id="IPR018490">
    <property type="entry name" value="cNMP-bd_dom_sf"/>
</dbReference>
<keyword evidence="5 10" id="KW-1133">Transmembrane helix</keyword>
<dbReference type="InterPro" id="IPR000595">
    <property type="entry name" value="cNMP-bd_dom"/>
</dbReference>
<dbReference type="SUPFAM" id="SSF81296">
    <property type="entry name" value="E set domains"/>
    <property type="match status" value="1"/>
</dbReference>
<protein>
    <recommendedName>
        <fullName evidence="11">Cyclic nucleotide-binding domain-containing protein</fullName>
    </recommendedName>
</protein>
<dbReference type="Pfam" id="PF00027">
    <property type="entry name" value="cNMP_binding"/>
    <property type="match status" value="1"/>
</dbReference>
<dbReference type="InterPro" id="IPR014710">
    <property type="entry name" value="RmlC-like_jellyroll"/>
</dbReference>
<keyword evidence="9" id="KW-0407">Ion channel</keyword>
<dbReference type="Pfam" id="PF00339">
    <property type="entry name" value="Arrestin_N"/>
    <property type="match status" value="1"/>
</dbReference>
<evidence type="ECO:0000313" key="13">
    <source>
        <dbReference type="Proteomes" id="UP000827892"/>
    </source>
</evidence>
<dbReference type="SUPFAM" id="SSF81324">
    <property type="entry name" value="Voltage-gated potassium channels"/>
    <property type="match status" value="1"/>
</dbReference>